<feature type="binding site" evidence="6">
    <location>
        <position position="89"/>
    </location>
    <ligand>
        <name>Mg(2+)</name>
        <dbReference type="ChEBI" id="CHEBI:18420"/>
        <label>1</label>
        <note>catalytic</note>
    </ligand>
</feature>
<dbReference type="EMBL" id="NAQV01000015">
    <property type="protein sequence ID" value="RAN63445.1"/>
    <property type="molecule type" value="Genomic_DNA"/>
</dbReference>
<dbReference type="PROSITE" id="PS00629">
    <property type="entry name" value="IMP_1"/>
    <property type="match status" value="1"/>
</dbReference>
<evidence type="ECO:0000313" key="7">
    <source>
        <dbReference type="EMBL" id="OOL81149.1"/>
    </source>
</evidence>
<reference evidence="7 9" key="1">
    <citation type="submission" date="2017-01" db="EMBL/GenBank/DDBJ databases">
        <title>Complete Genome Sequence of Dolosigranulum pigrum isolated from a Patient with interstitial lung disease.</title>
        <authorList>
            <person name="Mukhopadhyay R."/>
            <person name="Joaquin J."/>
            <person name="Hogue R."/>
            <person name="Fitzgerald S."/>
            <person name="Jospin G."/>
            <person name="Eisen J.A."/>
            <person name="Chaturvedi V."/>
        </authorList>
    </citation>
    <scope>NUCLEOTIDE SEQUENCE [LARGE SCALE GENOMIC DNA]</scope>
    <source>
        <strain evidence="7 9">15S00348</strain>
    </source>
</reference>
<dbReference type="Gene3D" id="3.30.540.10">
    <property type="entry name" value="Fructose-1,6-Bisphosphatase, subunit A, domain 1"/>
    <property type="match status" value="1"/>
</dbReference>
<dbReference type="PANTHER" id="PTHR20854:SF4">
    <property type="entry name" value="INOSITOL-1-MONOPHOSPHATASE-RELATED"/>
    <property type="match status" value="1"/>
</dbReference>
<evidence type="ECO:0000256" key="5">
    <source>
        <dbReference type="ARBA" id="ARBA00022842"/>
    </source>
</evidence>
<dbReference type="PRINTS" id="PR00378">
    <property type="entry name" value="LIIMPHPHTASE"/>
</dbReference>
<evidence type="ECO:0008006" key="11">
    <source>
        <dbReference type="Google" id="ProtNLM"/>
    </source>
</evidence>
<protein>
    <recommendedName>
        <fullName evidence="11">Inositol monophosphatase family protein</fullName>
    </recommendedName>
</protein>
<dbReference type="InterPro" id="IPR000760">
    <property type="entry name" value="Inositol_monophosphatase-like"/>
</dbReference>
<name>A0A1S8KN36_9LACT</name>
<dbReference type="GO" id="GO:0046872">
    <property type="term" value="F:metal ion binding"/>
    <property type="evidence" value="ECO:0007669"/>
    <property type="project" value="UniProtKB-KW"/>
</dbReference>
<dbReference type="SUPFAM" id="SSF56655">
    <property type="entry name" value="Carbohydrate phosphatase"/>
    <property type="match status" value="1"/>
</dbReference>
<dbReference type="PANTHER" id="PTHR20854">
    <property type="entry name" value="INOSITOL MONOPHOSPHATASE"/>
    <property type="match status" value="1"/>
</dbReference>
<keyword evidence="4" id="KW-0378">Hydrolase</keyword>
<evidence type="ECO:0000256" key="3">
    <source>
        <dbReference type="ARBA" id="ARBA00022723"/>
    </source>
</evidence>
<dbReference type="UniPathway" id="UPA00823">
    <property type="reaction ID" value="UER00788"/>
</dbReference>
<evidence type="ECO:0000313" key="9">
    <source>
        <dbReference type="Proteomes" id="UP000190409"/>
    </source>
</evidence>
<accession>A0A1S8KN36</accession>
<feature type="binding site" evidence="6">
    <location>
        <position position="87"/>
    </location>
    <ligand>
        <name>Mg(2+)</name>
        <dbReference type="ChEBI" id="CHEBI:18420"/>
        <label>1</label>
        <note>catalytic</note>
    </ligand>
</feature>
<comment type="cofactor">
    <cofactor evidence="1 6">
        <name>Mg(2+)</name>
        <dbReference type="ChEBI" id="CHEBI:18420"/>
    </cofactor>
</comment>
<sequence>MSIIRERHEVIMSWLNEAAENIRRALQSELDVSQKTSPRDLVTNMDKETEDYLTGKIREFYPNDQIVSEEGFGDTVKSMEGTIWFVDPIDGTLNFVKQQENFAIMLAVYEDGVGQQSYIYDVMRDRLYYGVQDDGVYCNGEKLSAPENLAITDGLVAVNSTLLGKSRVEAVDSLLEDSLGVRMYGSAGIESVEVAAGRTVAYIAKTLNPWDIAPGKLMVELLGGRVLDFSGGPIDLLNPTGAIFATEQAAETIAERLK</sequence>
<dbReference type="RefSeq" id="WP_077862624.1">
    <property type="nucleotide sequence ID" value="NZ_CP040409.1"/>
</dbReference>
<proteinExistence type="predicted"/>
<dbReference type="EMBL" id="MUYF01000003">
    <property type="protein sequence ID" value="OOL81149.1"/>
    <property type="molecule type" value="Genomic_DNA"/>
</dbReference>
<keyword evidence="3 6" id="KW-0479">Metal-binding</keyword>
<dbReference type="CDD" id="cd01637">
    <property type="entry name" value="IMPase_like"/>
    <property type="match status" value="1"/>
</dbReference>
<comment type="caution">
    <text evidence="7">The sequence shown here is derived from an EMBL/GenBank/DDBJ whole genome shotgun (WGS) entry which is preliminary data.</text>
</comment>
<evidence type="ECO:0000256" key="4">
    <source>
        <dbReference type="ARBA" id="ARBA00022801"/>
    </source>
</evidence>
<dbReference type="InterPro" id="IPR020552">
    <property type="entry name" value="Inositol_monoPase_Li-sen"/>
</dbReference>
<reference evidence="8 10" key="2">
    <citation type="submission" date="2017-03" db="EMBL/GenBank/DDBJ databases">
        <title>wgs assembly of Dolosigranulum pigrum KPL CDC strains.</title>
        <authorList>
            <person name="Brugger S.D."/>
            <person name="Pettigrew M."/>
            <person name="Kong Y."/>
            <person name="Lemon K.P."/>
        </authorList>
    </citation>
    <scope>NUCLEOTIDE SEQUENCE [LARGE SCALE GENOMIC DNA]</scope>
    <source>
        <strain evidence="8 10">KPL1931_CDC4294-98</strain>
    </source>
</reference>
<feature type="binding site" evidence="6">
    <location>
        <position position="211"/>
    </location>
    <ligand>
        <name>Mg(2+)</name>
        <dbReference type="ChEBI" id="CHEBI:18420"/>
        <label>1</label>
        <note>catalytic</note>
    </ligand>
</feature>
<dbReference type="Gene3D" id="3.40.190.80">
    <property type="match status" value="1"/>
</dbReference>
<dbReference type="AlphaFoldDB" id="A0A1S8KN36"/>
<dbReference type="FunFam" id="3.30.540.10:FF:000003">
    <property type="entry name" value="Inositol-1-monophosphatase"/>
    <property type="match status" value="1"/>
</dbReference>
<dbReference type="GO" id="GO:0008934">
    <property type="term" value="F:inositol monophosphate 1-phosphatase activity"/>
    <property type="evidence" value="ECO:0007669"/>
    <property type="project" value="TreeGrafter"/>
</dbReference>
<evidence type="ECO:0000313" key="8">
    <source>
        <dbReference type="EMBL" id="RAN63445.1"/>
    </source>
</evidence>
<evidence type="ECO:0000256" key="2">
    <source>
        <dbReference type="ARBA" id="ARBA00005152"/>
    </source>
</evidence>
<dbReference type="GO" id="GO:0046854">
    <property type="term" value="P:phosphatidylinositol phosphate biosynthetic process"/>
    <property type="evidence" value="ECO:0007669"/>
    <property type="project" value="InterPro"/>
</dbReference>
<feature type="binding site" evidence="6">
    <location>
        <position position="69"/>
    </location>
    <ligand>
        <name>Mg(2+)</name>
        <dbReference type="ChEBI" id="CHEBI:18420"/>
        <label>1</label>
        <note>catalytic</note>
    </ligand>
</feature>
<dbReference type="PRINTS" id="PR00377">
    <property type="entry name" value="IMPHPHTASES"/>
</dbReference>
<keyword evidence="5 6" id="KW-0460">Magnesium</keyword>
<dbReference type="Pfam" id="PF00459">
    <property type="entry name" value="Inositol_P"/>
    <property type="match status" value="1"/>
</dbReference>
<dbReference type="GO" id="GO:0006021">
    <property type="term" value="P:inositol biosynthetic process"/>
    <property type="evidence" value="ECO:0007669"/>
    <property type="project" value="UniProtKB-UniPathway"/>
</dbReference>
<evidence type="ECO:0000313" key="10">
    <source>
        <dbReference type="Proteomes" id="UP000249099"/>
    </source>
</evidence>
<evidence type="ECO:0000256" key="1">
    <source>
        <dbReference type="ARBA" id="ARBA00001946"/>
    </source>
</evidence>
<gene>
    <name evidence="8" type="ORF">B8A44_04805</name>
    <name evidence="7" type="ORF">BWX42_04760</name>
</gene>
<evidence type="ECO:0000256" key="6">
    <source>
        <dbReference type="PIRSR" id="PIRSR600760-2"/>
    </source>
</evidence>
<dbReference type="InterPro" id="IPR020583">
    <property type="entry name" value="Inositol_monoP_metal-BS"/>
</dbReference>
<comment type="pathway">
    <text evidence="2">Polyol metabolism; myo-inositol biosynthesis; myo-inositol from D-glucose 6-phosphate: step 2/2.</text>
</comment>
<dbReference type="Proteomes" id="UP000190409">
    <property type="component" value="Unassembled WGS sequence"/>
</dbReference>
<dbReference type="Proteomes" id="UP000249099">
    <property type="component" value="Unassembled WGS sequence"/>
</dbReference>
<feature type="binding site" evidence="6">
    <location>
        <position position="90"/>
    </location>
    <ligand>
        <name>Mg(2+)</name>
        <dbReference type="ChEBI" id="CHEBI:18420"/>
        <label>2</label>
    </ligand>
</feature>
<dbReference type="GO" id="GO:0007165">
    <property type="term" value="P:signal transduction"/>
    <property type="evidence" value="ECO:0007669"/>
    <property type="project" value="TreeGrafter"/>
</dbReference>
<organism evidence="7 9">
    <name type="scientific">Dolosigranulum pigrum</name>
    <dbReference type="NCBI Taxonomy" id="29394"/>
    <lineage>
        <taxon>Bacteria</taxon>
        <taxon>Bacillati</taxon>
        <taxon>Bacillota</taxon>
        <taxon>Bacilli</taxon>
        <taxon>Lactobacillales</taxon>
        <taxon>Carnobacteriaceae</taxon>
        <taxon>Dolosigranulum</taxon>
    </lineage>
</organism>